<name>A0A1I2JXV1_9FLAO</name>
<gene>
    <name evidence="1" type="ORF">SAMN04488033_101255</name>
</gene>
<dbReference type="RefSeq" id="WP_093302460.1">
    <property type="nucleotide sequence ID" value="NZ_FOOH01000001.1"/>
</dbReference>
<dbReference type="SUPFAM" id="SSF54427">
    <property type="entry name" value="NTF2-like"/>
    <property type="match status" value="1"/>
</dbReference>
<sequence>MKKLLLISFLLLCQIGWSQNGEKENLQTLIENFFEAFHAQDSVRLKSFAHPDIKMQSVAIDNEGNTVLSTSEYSHFLRSIASIPASTKFEEKLHDFDIKVNGMIANVSTPYSFYVNDELSHCGVNTFQLMKSWGEWKIIYLVDTRSKKGCK</sequence>
<evidence type="ECO:0008006" key="3">
    <source>
        <dbReference type="Google" id="ProtNLM"/>
    </source>
</evidence>
<keyword evidence="2" id="KW-1185">Reference proteome</keyword>
<accession>A0A1I2JXV1</accession>
<dbReference type="InterPro" id="IPR032710">
    <property type="entry name" value="NTF2-like_dom_sf"/>
</dbReference>
<proteinExistence type="predicted"/>
<dbReference type="EMBL" id="FOOH01000001">
    <property type="protein sequence ID" value="SFF59655.1"/>
    <property type="molecule type" value="Genomic_DNA"/>
</dbReference>
<evidence type="ECO:0000313" key="1">
    <source>
        <dbReference type="EMBL" id="SFF59655.1"/>
    </source>
</evidence>
<dbReference type="AlphaFoldDB" id="A0A1I2JXV1"/>
<evidence type="ECO:0000313" key="2">
    <source>
        <dbReference type="Proteomes" id="UP000199116"/>
    </source>
</evidence>
<dbReference type="Proteomes" id="UP000199116">
    <property type="component" value="Unassembled WGS sequence"/>
</dbReference>
<reference evidence="2" key="1">
    <citation type="submission" date="2016-10" db="EMBL/GenBank/DDBJ databases">
        <authorList>
            <person name="Varghese N."/>
            <person name="Submissions S."/>
        </authorList>
    </citation>
    <scope>NUCLEOTIDE SEQUENCE [LARGE SCALE GENOMIC DNA]</scope>
    <source>
        <strain evidence="2">DSM 23515</strain>
    </source>
</reference>
<dbReference type="Gene3D" id="3.10.450.50">
    <property type="match status" value="1"/>
</dbReference>
<protein>
    <recommendedName>
        <fullName evidence="3">Lumazine-binding</fullName>
    </recommendedName>
</protein>
<organism evidence="1 2">
    <name type="scientific">Salegentibacter agarivorans</name>
    <dbReference type="NCBI Taxonomy" id="345907"/>
    <lineage>
        <taxon>Bacteria</taxon>
        <taxon>Pseudomonadati</taxon>
        <taxon>Bacteroidota</taxon>
        <taxon>Flavobacteriia</taxon>
        <taxon>Flavobacteriales</taxon>
        <taxon>Flavobacteriaceae</taxon>
        <taxon>Salegentibacter</taxon>
    </lineage>
</organism>